<dbReference type="GO" id="GO:0009736">
    <property type="term" value="P:cytokinin-activated signaling pathway"/>
    <property type="evidence" value="ECO:0007669"/>
    <property type="project" value="UniProtKB-KW"/>
</dbReference>
<evidence type="ECO:0000313" key="8">
    <source>
        <dbReference type="EMBL" id="KAK9934880.1"/>
    </source>
</evidence>
<protein>
    <submittedName>
        <fullName evidence="8">Uncharacterized protein</fullName>
    </submittedName>
</protein>
<sequence length="138" mass="15175">MESSYVVGVGADDEKWNGSTGESGWTMYIGSPVHGERGGVDSSSGRTKGNKASLEHHHHDNEEDEEESDDSMASDASSRPISPHERSLRCADKEGNHGKKHSTKKKKKRERDAITRIKGEKKEEEILPHKADSAASHI</sequence>
<evidence type="ECO:0000256" key="2">
    <source>
        <dbReference type="ARBA" id="ARBA00022490"/>
    </source>
</evidence>
<feature type="compositionally biased region" description="Basic and acidic residues" evidence="7">
    <location>
        <begin position="82"/>
        <end position="97"/>
    </location>
</feature>
<accession>A0AAW1XDC0</accession>
<comment type="caution">
    <text evidence="8">The sequence shown here is derived from an EMBL/GenBank/DDBJ whole genome shotgun (WGS) entry which is preliminary data.</text>
</comment>
<comment type="similarity">
    <text evidence="6">Belongs to the SOFL plant protein family.</text>
</comment>
<dbReference type="PANTHER" id="PTHR33347">
    <property type="entry name" value="OSJNBA0091C07.3 PROTEIN"/>
    <property type="match status" value="1"/>
</dbReference>
<keyword evidence="9" id="KW-1185">Reference proteome</keyword>
<feature type="compositionally biased region" description="Acidic residues" evidence="7">
    <location>
        <begin position="62"/>
        <end position="72"/>
    </location>
</feature>
<dbReference type="Proteomes" id="UP001457282">
    <property type="component" value="Unassembled WGS sequence"/>
</dbReference>
<dbReference type="AlphaFoldDB" id="A0AAW1XDC0"/>
<proteinExistence type="inferred from homology"/>
<dbReference type="InterPro" id="IPR044670">
    <property type="entry name" value="SOFL"/>
</dbReference>
<feature type="compositionally biased region" description="Basic residues" evidence="7">
    <location>
        <begin position="98"/>
        <end position="109"/>
    </location>
</feature>
<dbReference type="EMBL" id="JBEDUW010000004">
    <property type="protein sequence ID" value="KAK9934880.1"/>
    <property type="molecule type" value="Genomic_DNA"/>
</dbReference>
<comment type="subcellular location">
    <subcellularLocation>
        <location evidence="1">Cytoplasm</location>
    </subcellularLocation>
</comment>
<reference evidence="8 9" key="1">
    <citation type="journal article" date="2023" name="G3 (Bethesda)">
        <title>A chromosome-length genome assembly and annotation of blackberry (Rubus argutus, cv. 'Hillquist').</title>
        <authorList>
            <person name="Bruna T."/>
            <person name="Aryal R."/>
            <person name="Dudchenko O."/>
            <person name="Sargent D.J."/>
            <person name="Mead D."/>
            <person name="Buti M."/>
            <person name="Cavallini A."/>
            <person name="Hytonen T."/>
            <person name="Andres J."/>
            <person name="Pham M."/>
            <person name="Weisz D."/>
            <person name="Mascagni F."/>
            <person name="Usai G."/>
            <person name="Natali L."/>
            <person name="Bassil N."/>
            <person name="Fernandez G.E."/>
            <person name="Lomsadze A."/>
            <person name="Armour M."/>
            <person name="Olukolu B."/>
            <person name="Poorten T."/>
            <person name="Britton C."/>
            <person name="Davik J."/>
            <person name="Ashrafi H."/>
            <person name="Aiden E.L."/>
            <person name="Borodovsky M."/>
            <person name="Worthington M."/>
        </authorList>
    </citation>
    <scope>NUCLEOTIDE SEQUENCE [LARGE SCALE GENOMIC DNA]</scope>
    <source>
        <strain evidence="8">PI 553951</strain>
    </source>
</reference>
<evidence type="ECO:0000256" key="7">
    <source>
        <dbReference type="SAM" id="MobiDB-lite"/>
    </source>
</evidence>
<evidence type="ECO:0000256" key="6">
    <source>
        <dbReference type="ARBA" id="ARBA00024199"/>
    </source>
</evidence>
<feature type="compositionally biased region" description="Basic and acidic residues" evidence="7">
    <location>
        <begin position="110"/>
        <end position="132"/>
    </location>
</feature>
<organism evidence="8 9">
    <name type="scientific">Rubus argutus</name>
    <name type="common">Southern blackberry</name>
    <dbReference type="NCBI Taxonomy" id="59490"/>
    <lineage>
        <taxon>Eukaryota</taxon>
        <taxon>Viridiplantae</taxon>
        <taxon>Streptophyta</taxon>
        <taxon>Embryophyta</taxon>
        <taxon>Tracheophyta</taxon>
        <taxon>Spermatophyta</taxon>
        <taxon>Magnoliopsida</taxon>
        <taxon>eudicotyledons</taxon>
        <taxon>Gunneridae</taxon>
        <taxon>Pentapetalae</taxon>
        <taxon>rosids</taxon>
        <taxon>fabids</taxon>
        <taxon>Rosales</taxon>
        <taxon>Rosaceae</taxon>
        <taxon>Rosoideae</taxon>
        <taxon>Rosoideae incertae sedis</taxon>
        <taxon>Rubus</taxon>
    </lineage>
</organism>
<dbReference type="GO" id="GO:0005737">
    <property type="term" value="C:cytoplasm"/>
    <property type="evidence" value="ECO:0007669"/>
    <property type="project" value="UniProtKB-SubCell"/>
</dbReference>
<evidence type="ECO:0000256" key="3">
    <source>
        <dbReference type="ARBA" id="ARBA00022712"/>
    </source>
</evidence>
<keyword evidence="3" id="KW-0203">Cytokinin biosynthesis</keyword>
<keyword evidence="2" id="KW-0963">Cytoplasm</keyword>
<evidence type="ECO:0000256" key="1">
    <source>
        <dbReference type="ARBA" id="ARBA00004496"/>
    </source>
</evidence>
<evidence type="ECO:0000256" key="5">
    <source>
        <dbReference type="ARBA" id="ARBA00023242"/>
    </source>
</evidence>
<dbReference type="GO" id="GO:0009691">
    <property type="term" value="P:cytokinin biosynthetic process"/>
    <property type="evidence" value="ECO:0007669"/>
    <property type="project" value="UniProtKB-KW"/>
</dbReference>
<evidence type="ECO:0000256" key="4">
    <source>
        <dbReference type="ARBA" id="ARBA00022864"/>
    </source>
</evidence>
<evidence type="ECO:0000313" key="9">
    <source>
        <dbReference type="Proteomes" id="UP001457282"/>
    </source>
</evidence>
<dbReference type="PANTHER" id="PTHR33347:SF31">
    <property type="entry name" value="PROTEIN SOB FIVE-LIKE 1"/>
    <property type="match status" value="1"/>
</dbReference>
<gene>
    <name evidence="8" type="ORF">M0R45_022009</name>
</gene>
<feature type="region of interest" description="Disordered" evidence="7">
    <location>
        <begin position="1"/>
        <end position="138"/>
    </location>
</feature>
<keyword evidence="4" id="KW-0932">Cytokinin signaling pathway</keyword>
<name>A0AAW1XDC0_RUBAR</name>
<keyword evidence="5" id="KW-0539">Nucleus</keyword>